<organism evidence="11 12">
    <name type="scientific">Danionella cerebrum</name>
    <dbReference type="NCBI Taxonomy" id="2873325"/>
    <lineage>
        <taxon>Eukaryota</taxon>
        <taxon>Metazoa</taxon>
        <taxon>Chordata</taxon>
        <taxon>Craniata</taxon>
        <taxon>Vertebrata</taxon>
        <taxon>Euteleostomi</taxon>
        <taxon>Actinopterygii</taxon>
        <taxon>Neopterygii</taxon>
        <taxon>Teleostei</taxon>
        <taxon>Ostariophysi</taxon>
        <taxon>Cypriniformes</taxon>
        <taxon>Danionidae</taxon>
        <taxon>Danioninae</taxon>
        <taxon>Danionella</taxon>
    </lineage>
</organism>
<feature type="transmembrane region" description="Helical" evidence="8">
    <location>
        <begin position="453"/>
        <end position="474"/>
    </location>
</feature>
<dbReference type="AlphaFoldDB" id="A0A553Q4C7"/>
<dbReference type="Proteomes" id="UP000316079">
    <property type="component" value="Unassembled WGS sequence"/>
</dbReference>
<evidence type="ECO:0000256" key="1">
    <source>
        <dbReference type="ARBA" id="ARBA00004479"/>
    </source>
</evidence>
<dbReference type="Gene3D" id="2.60.40.10">
    <property type="entry name" value="Immunoglobulins"/>
    <property type="match status" value="4"/>
</dbReference>
<dbReference type="STRING" id="623744.A0A553Q4C7"/>
<dbReference type="PROSITE" id="PS50853">
    <property type="entry name" value="FN3"/>
    <property type="match status" value="1"/>
</dbReference>
<feature type="chain" id="PRO_5021945186" description="Fibronectin type-III domain-containing protein" evidence="9">
    <location>
        <begin position="26"/>
        <end position="637"/>
    </location>
</feature>
<dbReference type="InterPro" id="IPR013783">
    <property type="entry name" value="Ig-like_fold"/>
</dbReference>
<evidence type="ECO:0000256" key="5">
    <source>
        <dbReference type="ARBA" id="ARBA00023136"/>
    </source>
</evidence>
<reference evidence="11 12" key="1">
    <citation type="journal article" date="2019" name="Sci. Data">
        <title>Hybrid genome assembly and annotation of Danionella translucida.</title>
        <authorList>
            <person name="Kadobianskyi M."/>
            <person name="Schulze L."/>
            <person name="Schuelke M."/>
            <person name="Judkewitz B."/>
        </authorList>
    </citation>
    <scope>NUCLEOTIDE SEQUENCE [LARGE SCALE GENOMIC DNA]</scope>
    <source>
        <strain evidence="11 12">Bolton</strain>
    </source>
</reference>
<gene>
    <name evidence="11" type="ORF">DNTS_025208</name>
</gene>
<dbReference type="CDD" id="cd00063">
    <property type="entry name" value="FN3"/>
    <property type="match status" value="1"/>
</dbReference>
<evidence type="ECO:0000256" key="9">
    <source>
        <dbReference type="SAM" id="SignalP"/>
    </source>
</evidence>
<dbReference type="InterPro" id="IPR003961">
    <property type="entry name" value="FN3_dom"/>
</dbReference>
<dbReference type="OrthoDB" id="8906725at2759"/>
<protein>
    <recommendedName>
        <fullName evidence="10">Fibronectin type-III domain-containing protein</fullName>
    </recommendedName>
</protein>
<keyword evidence="4 8" id="KW-1133">Transmembrane helix</keyword>
<keyword evidence="6" id="KW-0675">Receptor</keyword>
<evidence type="ECO:0000259" key="10">
    <source>
        <dbReference type="PROSITE" id="PS50853"/>
    </source>
</evidence>
<proteinExistence type="predicted"/>
<evidence type="ECO:0000256" key="4">
    <source>
        <dbReference type="ARBA" id="ARBA00022989"/>
    </source>
</evidence>
<keyword evidence="12" id="KW-1185">Reference proteome</keyword>
<evidence type="ECO:0000256" key="6">
    <source>
        <dbReference type="ARBA" id="ARBA00023170"/>
    </source>
</evidence>
<name>A0A553Q4C7_9TELE</name>
<evidence type="ECO:0000256" key="8">
    <source>
        <dbReference type="SAM" id="Phobius"/>
    </source>
</evidence>
<dbReference type="SUPFAM" id="SSF49265">
    <property type="entry name" value="Fibronectin type III"/>
    <property type="match status" value="2"/>
</dbReference>
<comment type="caution">
    <text evidence="11">The sequence shown here is derived from an EMBL/GenBank/DDBJ whole genome shotgun (WGS) entry which is preliminary data.</text>
</comment>
<accession>A0A553Q4C7</accession>
<keyword evidence="2 8" id="KW-0812">Transmembrane</keyword>
<sequence length="637" mass="71540">MEIKSCISSSMWFLLMAVLAQLVRGDAGDEQCSQYEARPGIGYLTHWAKIWLCAHEWGLSGRAHCYNDYKTHARCTWETDAHATSSSDQLYYTKKDRETLCVQDKASVITADGKKSHTCRYNTSRFVLGAVHIMLFKVPCVPAATTLQVAQQGKVRAPVDLTERAAYDGGHLLSWRSPYPESAIITKSLIYQLQYRRNIDDWTTANNISTTNYTIDEKSLILGYDYQARVRAQGSFGVWSNWSPLVAWKTNNDGVFELQCVIEGETTVTCTWQMKKKFIHYMSYHIWCQDRDNIEFYACCETPHLVSSVDELTEFTCSVNTTDPNSLTVELRPVQFTKNFSPSKHIKLNQPENLKVTEEDGAFKLSWSKPNIKRDFVFKTEIKIATSEDSVIHNCSDGIYELQISAEILRPSTNYQAQVRFWPIPKTEYRIQPSDWSGSAVFTTGPALSSISLATYIFIAVLVSVLFAIFYSALPVCRRRIVLWKGSIPSPIQSKVLEGITKKNPTAWPYLQTEKEATSVCVLLTSNNISKEPPVIQAEDLVKMAQSTGLNLLCTPKEEGKCKDKSGMSFIGPCMPANPELFIPVNGGYVITPETQNPSSTEIQTNEAPACTPSSDQRCMVIDKASGYFTMPCFPTG</sequence>
<evidence type="ECO:0000313" key="12">
    <source>
        <dbReference type="Proteomes" id="UP000316079"/>
    </source>
</evidence>
<evidence type="ECO:0000256" key="7">
    <source>
        <dbReference type="ARBA" id="ARBA00023180"/>
    </source>
</evidence>
<evidence type="ECO:0000256" key="3">
    <source>
        <dbReference type="ARBA" id="ARBA00022729"/>
    </source>
</evidence>
<keyword evidence="7" id="KW-0325">Glycoprotein</keyword>
<dbReference type="GO" id="GO:0004896">
    <property type="term" value="F:cytokine receptor activity"/>
    <property type="evidence" value="ECO:0007669"/>
    <property type="project" value="TreeGrafter"/>
</dbReference>
<feature type="domain" description="Fibronectin type-III" evidence="10">
    <location>
        <begin position="157"/>
        <end position="253"/>
    </location>
</feature>
<evidence type="ECO:0000313" key="11">
    <source>
        <dbReference type="EMBL" id="TRY84780.1"/>
    </source>
</evidence>
<dbReference type="EMBL" id="SRMA01026383">
    <property type="protein sequence ID" value="TRY84780.1"/>
    <property type="molecule type" value="Genomic_DNA"/>
</dbReference>
<comment type="subcellular location">
    <subcellularLocation>
        <location evidence="1">Membrane</location>
        <topology evidence="1">Single-pass type I membrane protein</topology>
    </subcellularLocation>
</comment>
<keyword evidence="3 9" id="KW-0732">Signal</keyword>
<evidence type="ECO:0000256" key="2">
    <source>
        <dbReference type="ARBA" id="ARBA00022692"/>
    </source>
</evidence>
<keyword evidence="5 8" id="KW-0472">Membrane</keyword>
<dbReference type="InterPro" id="IPR036116">
    <property type="entry name" value="FN3_sf"/>
</dbReference>
<feature type="signal peptide" evidence="9">
    <location>
        <begin position="1"/>
        <end position="25"/>
    </location>
</feature>
<dbReference type="PANTHER" id="PTHR23037">
    <property type="entry name" value="CYTOKINE RECEPTOR"/>
    <property type="match status" value="1"/>
</dbReference>
<dbReference type="GO" id="GO:0009897">
    <property type="term" value="C:external side of plasma membrane"/>
    <property type="evidence" value="ECO:0007669"/>
    <property type="project" value="TreeGrafter"/>
</dbReference>
<dbReference type="PANTHER" id="PTHR23037:SF41">
    <property type="entry name" value="COLONY STIMULATING FACTOR 2 RECEPTOR, BETA, LOW-AFFINITY (GRANULOCYTE-MACROPHAGE) PRECURSOR"/>
    <property type="match status" value="1"/>
</dbReference>